<accession>A0A927G832</accession>
<dbReference type="InterPro" id="IPR036689">
    <property type="entry name" value="ESAT-6-like_sf"/>
</dbReference>
<feature type="compositionally biased region" description="Basic and acidic residues" evidence="1">
    <location>
        <begin position="79"/>
        <end position="88"/>
    </location>
</feature>
<reference evidence="2" key="2">
    <citation type="submission" date="2020-09" db="EMBL/GenBank/DDBJ databases">
        <authorList>
            <person name="Yu Y."/>
        </authorList>
    </citation>
    <scope>NUCLEOTIDE SEQUENCE</scope>
    <source>
        <strain evidence="2">KCTC 49039</strain>
    </source>
</reference>
<comment type="caution">
    <text evidence="2">The sequence shown here is derived from an EMBL/GenBank/DDBJ whole genome shotgun (WGS) entry which is preliminary data.</text>
</comment>
<evidence type="ECO:0000256" key="1">
    <source>
        <dbReference type="SAM" id="MobiDB-lite"/>
    </source>
</evidence>
<feature type="region of interest" description="Disordered" evidence="1">
    <location>
        <begin position="77"/>
        <end position="167"/>
    </location>
</feature>
<organism evidence="2 3">
    <name type="scientific">Cellulosimicrobium arenosum</name>
    <dbReference type="NCBI Taxonomy" id="2708133"/>
    <lineage>
        <taxon>Bacteria</taxon>
        <taxon>Bacillati</taxon>
        <taxon>Actinomycetota</taxon>
        <taxon>Actinomycetes</taxon>
        <taxon>Micrococcales</taxon>
        <taxon>Promicromonosporaceae</taxon>
        <taxon>Cellulosimicrobium</taxon>
    </lineage>
</organism>
<evidence type="ECO:0008006" key="4">
    <source>
        <dbReference type="Google" id="ProtNLM"/>
    </source>
</evidence>
<protein>
    <recommendedName>
        <fullName evidence="4">WXG100 family type VII secretion target</fullName>
    </recommendedName>
</protein>
<evidence type="ECO:0000313" key="2">
    <source>
        <dbReference type="EMBL" id="MBD8078641.1"/>
    </source>
</evidence>
<dbReference type="SUPFAM" id="SSF140453">
    <property type="entry name" value="EsxAB dimer-like"/>
    <property type="match status" value="1"/>
</dbReference>
<dbReference type="Proteomes" id="UP000610846">
    <property type="component" value="Unassembled WGS sequence"/>
</dbReference>
<dbReference type="EMBL" id="JACYHB010000003">
    <property type="protein sequence ID" value="MBD8078641.1"/>
    <property type="molecule type" value="Genomic_DNA"/>
</dbReference>
<sequence>MAPGLYGADVAQLRALAQDVQRAADTMTSLTASLSSLVSSSAWHGRDGDEFRGAWDGQCVALLRSCSATLSDGAQALRRNADQQERTSTDSGGGSGGGPGTPGPGGGSGGGGGGGPIGMSVPPMGPLPFGPGGPGAPGGPSGDPGDEPGVAGGEPYVVGPPTRPDIEWDEDFVYDSEDADPSDYRDWIEWRGKAEATRLHPGLQDAGEFYRHYLGNSGDPMTFDYESAYADDPAITANVDAEIARTQQGVEDLIAAGNTDFSVTGDPSPTSSYPQTENWQKTIGAYQQWSSADVEVHGDQVTMQVTVHAEDYYNFNRDQSDIASGTSDNVNGRFTELGWAQPFESSGTVERTITWTLGDPGSATVTGAPEGR</sequence>
<feature type="compositionally biased region" description="Gly residues" evidence="1">
    <location>
        <begin position="91"/>
        <end position="117"/>
    </location>
</feature>
<proteinExistence type="predicted"/>
<evidence type="ECO:0000313" key="3">
    <source>
        <dbReference type="Proteomes" id="UP000610846"/>
    </source>
</evidence>
<feature type="compositionally biased region" description="Gly residues" evidence="1">
    <location>
        <begin position="132"/>
        <end position="142"/>
    </location>
</feature>
<keyword evidence="3" id="KW-1185">Reference proteome</keyword>
<reference evidence="2" key="1">
    <citation type="journal article" date="2018" name="Curr. Microbiol.">
        <title>Cellulosimicrobium arenosum sp. nov., Isolated from Marine Sediment Sand.</title>
        <authorList>
            <person name="Oh M."/>
            <person name="Kim J.H."/>
            <person name="Yoon J.H."/>
            <person name="Schumann P."/>
            <person name="Kim W."/>
        </authorList>
    </citation>
    <scope>NUCLEOTIDE SEQUENCE</scope>
    <source>
        <strain evidence="2">KCTC 49039</strain>
    </source>
</reference>
<gene>
    <name evidence="2" type="ORF">IF651_06150</name>
</gene>
<dbReference type="Gene3D" id="1.10.287.1060">
    <property type="entry name" value="ESAT-6-like"/>
    <property type="match status" value="1"/>
</dbReference>
<dbReference type="AlphaFoldDB" id="A0A927G832"/>
<name>A0A927G832_9MICO</name>
<dbReference type="RefSeq" id="WP_191828202.1">
    <property type="nucleotide sequence ID" value="NZ_JACYHB010000003.1"/>
</dbReference>